<evidence type="ECO:0000313" key="3">
    <source>
        <dbReference type="Proteomes" id="UP000292302"/>
    </source>
</evidence>
<feature type="domain" description="Schlafen AlbA-2" evidence="1">
    <location>
        <begin position="17"/>
        <end position="146"/>
    </location>
</feature>
<dbReference type="InterPro" id="IPR038475">
    <property type="entry name" value="RecG_C_sf"/>
</dbReference>
<dbReference type="Gene3D" id="1.10.10.10">
    <property type="entry name" value="Winged helix-like DNA-binding domain superfamily/Winged helix DNA-binding domain"/>
    <property type="match status" value="1"/>
</dbReference>
<dbReference type="Gene3D" id="3.30.950.30">
    <property type="entry name" value="Schlafen, AAA domain"/>
    <property type="match status" value="1"/>
</dbReference>
<dbReference type="InterPro" id="IPR036388">
    <property type="entry name" value="WH-like_DNA-bd_sf"/>
</dbReference>
<dbReference type="PANTHER" id="PTHR30595">
    <property type="entry name" value="GLPR-RELATED TRANSCRIPTIONAL REPRESSOR"/>
    <property type="match status" value="1"/>
</dbReference>
<dbReference type="InterPro" id="IPR007421">
    <property type="entry name" value="Schlafen_AlbA_2_dom"/>
</dbReference>
<dbReference type="SUPFAM" id="SSF46785">
    <property type="entry name" value="Winged helix' DNA-binding domain"/>
    <property type="match status" value="1"/>
</dbReference>
<dbReference type="PANTHER" id="PTHR30595:SF6">
    <property type="entry name" value="SCHLAFEN ALBA-2 DOMAIN-CONTAINING PROTEIN"/>
    <property type="match status" value="1"/>
</dbReference>
<dbReference type="Proteomes" id="UP000292302">
    <property type="component" value="Unassembled WGS sequence"/>
</dbReference>
<proteinExistence type="predicted"/>
<protein>
    <submittedName>
        <fullName evidence="2">Transcriptional regulator</fullName>
    </submittedName>
</protein>
<organism evidence="2 3">
    <name type="scientific">Phytopseudomonas daroniae</name>
    <dbReference type="NCBI Taxonomy" id="2487519"/>
    <lineage>
        <taxon>Bacteria</taxon>
        <taxon>Pseudomonadati</taxon>
        <taxon>Pseudomonadota</taxon>
        <taxon>Gammaproteobacteria</taxon>
        <taxon>Pseudomonadales</taxon>
        <taxon>Pseudomonadaceae</taxon>
        <taxon>Phytopseudomonas</taxon>
    </lineage>
</organism>
<name>A0A4Q9QLT2_9GAMM</name>
<comment type="caution">
    <text evidence="2">The sequence shown here is derived from an EMBL/GenBank/DDBJ whole genome shotgun (WGS) entry which is preliminary data.</text>
</comment>
<sequence>MTDKADHLLTQLQRIKESVDLECKLAAGPDGQGKLPTDFWATYSAFANTRGGLIALGLKEKGGQFEVQGLALADRVVKELFDNLNNRQKISANLLSDAHVRISDVGGKQVVLVEVPAAGRKVRPVYLKGNPFNGNTYRRLHEGDRHCDDETVKRMLAEQVEDSRDARILSHYTLADLDGDSLHAYRQALSAFRPNHPWSVLNDRAFLDAIGGWRRDRDSGEEGLTFAGLLMFGAWPSIQEAFPHYFLDYQEQADPEVRWLDRLVPDGSWSGNLYDFYRRVSRKLATDLKVPFALKDDIRVDDTLLHQALREALVNTLVHADYSDRASVQVFKRSEGFLFRNPGTMRVPPAQALQGGESDCRNRTLHQMFLMIGIGERAGSGLPKIRQGWELVNGRLSLQDTFEPYEQTRLELAWPQAVSPIASPIASPIVPSAMEDAVLALLRENARLSTVQLGERLKVSKRTILTYIDNLKTQGRLRRVGSPRSGHWELADEAES</sequence>
<accession>A0A4Q9QLT2</accession>
<gene>
    <name evidence="2" type="ORF">DNK06_14745</name>
</gene>
<dbReference type="Pfam" id="PF04326">
    <property type="entry name" value="SLFN_AlbA_2"/>
    <property type="match status" value="1"/>
</dbReference>
<dbReference type="AlphaFoldDB" id="A0A4Q9QLT2"/>
<dbReference type="EMBL" id="QJUI01000012">
    <property type="protein sequence ID" value="TBU77573.1"/>
    <property type="molecule type" value="Genomic_DNA"/>
</dbReference>
<dbReference type="OrthoDB" id="9768354at2"/>
<dbReference type="InterPro" id="IPR038461">
    <property type="entry name" value="Schlafen_AlbA_2_dom_sf"/>
</dbReference>
<keyword evidence="3" id="KW-1185">Reference proteome</keyword>
<evidence type="ECO:0000259" key="1">
    <source>
        <dbReference type="Pfam" id="PF04326"/>
    </source>
</evidence>
<dbReference type="RefSeq" id="WP_131180749.1">
    <property type="nucleotide sequence ID" value="NZ_QJUI01000012.1"/>
</dbReference>
<evidence type="ECO:0000313" key="2">
    <source>
        <dbReference type="EMBL" id="TBU77573.1"/>
    </source>
</evidence>
<reference evidence="2 3" key="1">
    <citation type="submission" date="2018-06" db="EMBL/GenBank/DDBJ databases">
        <title>Three novel Pseudomonas species isolated from symptomatic oak.</title>
        <authorList>
            <person name="Bueno-Gonzalez V."/>
            <person name="Brady C."/>
        </authorList>
    </citation>
    <scope>NUCLEOTIDE SEQUENCE [LARGE SCALE GENOMIC DNA]</scope>
    <source>
        <strain evidence="2 3">P9A</strain>
    </source>
</reference>
<dbReference type="InterPro" id="IPR036390">
    <property type="entry name" value="WH_DNA-bd_sf"/>
</dbReference>
<dbReference type="Pfam" id="PF13412">
    <property type="entry name" value="HTH_24"/>
    <property type="match status" value="1"/>
</dbReference>
<dbReference type="Gene3D" id="3.30.565.60">
    <property type="match status" value="1"/>
</dbReference>